<dbReference type="OrthoDB" id="2814158at2"/>
<protein>
    <submittedName>
        <fullName evidence="3">C4-dicarboxylate ABC transporter</fullName>
    </submittedName>
</protein>
<accession>A0A154BNU9</accession>
<keyword evidence="1" id="KW-0812">Transmembrane</keyword>
<dbReference type="AlphaFoldDB" id="A0A154BNU9"/>
<feature type="transmembrane region" description="Helical" evidence="1">
    <location>
        <begin position="310"/>
        <end position="333"/>
    </location>
</feature>
<dbReference type="STRING" id="1794912.AXX12_10745"/>
<name>A0A154BNU9_ANASB</name>
<dbReference type="RefSeq" id="WP_066243292.1">
    <property type="nucleotide sequence ID" value="NZ_LSGP01000020.1"/>
</dbReference>
<feature type="transmembrane region" description="Helical" evidence="1">
    <location>
        <begin position="81"/>
        <end position="102"/>
    </location>
</feature>
<dbReference type="EMBL" id="LSGP01000020">
    <property type="protein sequence ID" value="KYZ75683.1"/>
    <property type="molecule type" value="Genomic_DNA"/>
</dbReference>
<dbReference type="InterPro" id="IPR009827">
    <property type="entry name" value="MatC_N"/>
</dbReference>
<feature type="transmembrane region" description="Helical" evidence="1">
    <location>
        <begin position="353"/>
        <end position="383"/>
    </location>
</feature>
<keyword evidence="1" id="KW-0472">Membrane</keyword>
<comment type="caution">
    <text evidence="3">The sequence shown here is derived from an EMBL/GenBank/DDBJ whole genome shotgun (WGS) entry which is preliminary data.</text>
</comment>
<evidence type="ECO:0000256" key="1">
    <source>
        <dbReference type="SAM" id="Phobius"/>
    </source>
</evidence>
<gene>
    <name evidence="3" type="ORF">AXX12_10745</name>
</gene>
<organism evidence="3 4">
    <name type="scientific">Anaerosporomusa subterranea</name>
    <dbReference type="NCBI Taxonomy" id="1794912"/>
    <lineage>
        <taxon>Bacteria</taxon>
        <taxon>Bacillati</taxon>
        <taxon>Bacillota</taxon>
        <taxon>Negativicutes</taxon>
        <taxon>Acetonemataceae</taxon>
        <taxon>Anaerosporomusa</taxon>
    </lineage>
</organism>
<dbReference type="Pfam" id="PF07158">
    <property type="entry name" value="MatC_N"/>
    <property type="match status" value="1"/>
</dbReference>
<evidence type="ECO:0000259" key="2">
    <source>
        <dbReference type="Pfam" id="PF07158"/>
    </source>
</evidence>
<feature type="transmembrane region" description="Helical" evidence="1">
    <location>
        <begin position="175"/>
        <end position="200"/>
    </location>
</feature>
<feature type="transmembrane region" description="Helical" evidence="1">
    <location>
        <begin position="51"/>
        <end position="69"/>
    </location>
</feature>
<keyword evidence="1" id="KW-1133">Transmembrane helix</keyword>
<feature type="transmembrane region" description="Helical" evidence="1">
    <location>
        <begin position="274"/>
        <end position="298"/>
    </location>
</feature>
<reference evidence="3 4" key="1">
    <citation type="submission" date="2016-02" db="EMBL/GenBank/DDBJ databases">
        <title>Anaerosporomusa subterraneum gen. nov., sp. nov., a spore-forming obligate anaerobe isolated from saprolite.</title>
        <authorList>
            <person name="Choi J.K."/>
            <person name="Shah M."/>
            <person name="Yee N."/>
        </authorList>
    </citation>
    <scope>NUCLEOTIDE SEQUENCE [LARGE SCALE GENOMIC DNA]</scope>
    <source>
        <strain evidence="3 4">RU4</strain>
    </source>
</reference>
<sequence>MSISVISLIALVFALIISCVSPKNIGVLAIGLAFGVSILGGVKTSVLTSSFPLTLFMTLAGVTYLFGIAQANGTIDKITKYAVKAVGGKVAVLPIILFFVAFTLAAMGPGQISILALMAPAVMILAEETGIPPLLMALMVGNGGQAGAMSPIAPTGLIADGLVSKIGLTGLGGKMFFSAFLGHFSVAVLAYLLFGGIALWKQKGNSAAVNAVLNVPVAPFTKNQLLTLCGIISLVLAALVFKFDVGFSAFAIGAILTLLNVADENQAIKNMPWGTILMVCGVTVLIGLMKNVGGMALFSGIIANFSTPNTATLVLGFIAAIISVYASTSGVILPAFIPLIPDLITKMGGGDPVALVMTVVVAGHLVDISPLSTSGALMIGAAGPKADKQKLFRNMLAWGFSMSVVGAVLSWLFFTVLKF</sequence>
<feature type="domain" description="Dicarboxylate carrier MatC N-terminal" evidence="2">
    <location>
        <begin position="1"/>
        <end position="148"/>
    </location>
</feature>
<dbReference type="Proteomes" id="UP000076268">
    <property type="component" value="Unassembled WGS sequence"/>
</dbReference>
<proteinExistence type="predicted"/>
<evidence type="ECO:0000313" key="4">
    <source>
        <dbReference type="Proteomes" id="UP000076268"/>
    </source>
</evidence>
<feature type="transmembrane region" description="Helical" evidence="1">
    <location>
        <begin position="395"/>
        <end position="414"/>
    </location>
</feature>
<keyword evidence="4" id="KW-1185">Reference proteome</keyword>
<evidence type="ECO:0000313" key="3">
    <source>
        <dbReference type="EMBL" id="KYZ75683.1"/>
    </source>
</evidence>